<feature type="domain" description="UDP-3-O-[3-hydroxymyristoyl] glucosamine N-acyltransferase non-repeat region" evidence="8">
    <location>
        <begin position="32"/>
        <end position="98"/>
    </location>
</feature>
<dbReference type="InterPro" id="IPR020573">
    <property type="entry name" value="UDP_GlcNAc_AcTrfase_non-rep"/>
</dbReference>
<evidence type="ECO:0000256" key="6">
    <source>
        <dbReference type="ARBA" id="ARBA00023315"/>
    </source>
</evidence>
<dbReference type="NCBIfam" id="NF002060">
    <property type="entry name" value="PRK00892.1"/>
    <property type="match status" value="1"/>
</dbReference>
<comment type="function">
    <text evidence="7">Catalyzes the N-acylation of UDP-3-O-acylglucosamine using 3-hydroxyacyl-ACP as the acyl donor. Is involved in the biosynthesis of lipid A, a phosphorylated glycolipid that anchors the lipopolysaccharide to the outer membrane of the cell.</text>
</comment>
<keyword evidence="2 7" id="KW-0441">Lipid A biosynthesis</keyword>
<reference evidence="9 10" key="1">
    <citation type="submission" date="2016-10" db="EMBL/GenBank/DDBJ databases">
        <authorList>
            <person name="de Groot N.N."/>
        </authorList>
    </citation>
    <scope>NUCLEOTIDE SEQUENCE [LARGE SCALE GENOMIC DNA]</scope>
    <source>
        <strain evidence="9 10">DSM 6059</strain>
    </source>
</reference>
<comment type="catalytic activity">
    <reaction evidence="7">
        <text>a UDP-3-O-[(3R)-3-hydroxyacyl]-alpha-D-glucosamine + a (3R)-hydroxyacyl-[ACP] = a UDP-2-N,3-O-bis[(3R)-3-hydroxyacyl]-alpha-D-glucosamine + holo-[ACP] + H(+)</text>
        <dbReference type="Rhea" id="RHEA:53836"/>
        <dbReference type="Rhea" id="RHEA-COMP:9685"/>
        <dbReference type="Rhea" id="RHEA-COMP:9945"/>
        <dbReference type="ChEBI" id="CHEBI:15378"/>
        <dbReference type="ChEBI" id="CHEBI:64479"/>
        <dbReference type="ChEBI" id="CHEBI:78827"/>
        <dbReference type="ChEBI" id="CHEBI:137740"/>
        <dbReference type="ChEBI" id="CHEBI:137748"/>
        <dbReference type="EC" id="2.3.1.191"/>
    </reaction>
</comment>
<dbReference type="STRING" id="1123010.SAMN02745724_01126"/>
<dbReference type="NCBIfam" id="TIGR01853">
    <property type="entry name" value="lipid_A_lpxD"/>
    <property type="match status" value="1"/>
</dbReference>
<evidence type="ECO:0000256" key="2">
    <source>
        <dbReference type="ARBA" id="ARBA00022556"/>
    </source>
</evidence>
<dbReference type="HAMAP" id="MF_00523">
    <property type="entry name" value="LpxD"/>
    <property type="match status" value="1"/>
</dbReference>
<organism evidence="9 10">
    <name type="scientific">Pseudoalteromonas denitrificans DSM 6059</name>
    <dbReference type="NCBI Taxonomy" id="1123010"/>
    <lineage>
        <taxon>Bacteria</taxon>
        <taxon>Pseudomonadati</taxon>
        <taxon>Pseudomonadota</taxon>
        <taxon>Gammaproteobacteria</taxon>
        <taxon>Alteromonadales</taxon>
        <taxon>Pseudoalteromonadaceae</taxon>
        <taxon>Pseudoalteromonas</taxon>
    </lineage>
</organism>
<dbReference type="RefSeq" id="WP_091981330.1">
    <property type="nucleotide sequence ID" value="NZ_FOLO01000006.1"/>
</dbReference>
<dbReference type="SUPFAM" id="SSF51161">
    <property type="entry name" value="Trimeric LpxA-like enzymes"/>
    <property type="match status" value="1"/>
</dbReference>
<dbReference type="Pfam" id="PF14602">
    <property type="entry name" value="Hexapep_2"/>
    <property type="match status" value="1"/>
</dbReference>
<dbReference type="AlphaFoldDB" id="A0A1I1HHE2"/>
<keyword evidence="6 7" id="KW-0012">Acyltransferase</keyword>
<dbReference type="EC" id="2.3.1.191" evidence="7"/>
<evidence type="ECO:0000256" key="7">
    <source>
        <dbReference type="HAMAP-Rule" id="MF_00523"/>
    </source>
</evidence>
<dbReference type="GO" id="GO:0016410">
    <property type="term" value="F:N-acyltransferase activity"/>
    <property type="evidence" value="ECO:0007669"/>
    <property type="project" value="InterPro"/>
</dbReference>
<feature type="active site" description="Proton acceptor" evidence="7">
    <location>
        <position position="248"/>
    </location>
</feature>
<keyword evidence="4 7" id="KW-0677">Repeat</keyword>
<comment type="similarity">
    <text evidence="7">Belongs to the transferase hexapeptide repeat family. LpxD subfamily.</text>
</comment>
<dbReference type="UniPathway" id="UPA00973"/>
<dbReference type="Gene3D" id="2.160.10.10">
    <property type="entry name" value="Hexapeptide repeat proteins"/>
    <property type="match status" value="1"/>
</dbReference>
<dbReference type="PANTHER" id="PTHR43378:SF2">
    <property type="entry name" value="UDP-3-O-ACYLGLUCOSAMINE N-ACYLTRANSFERASE 1, MITOCHONDRIAL-RELATED"/>
    <property type="match status" value="1"/>
</dbReference>
<dbReference type="InterPro" id="IPR011004">
    <property type="entry name" value="Trimer_LpxA-like_sf"/>
</dbReference>
<evidence type="ECO:0000256" key="3">
    <source>
        <dbReference type="ARBA" id="ARBA00022679"/>
    </source>
</evidence>
<dbReference type="Gene3D" id="1.20.5.170">
    <property type="match status" value="1"/>
</dbReference>
<keyword evidence="10" id="KW-1185">Reference proteome</keyword>
<dbReference type="GO" id="GO:0103118">
    <property type="term" value="F:UDP-3-O-[(3R)-3-hydroxyacyl]-glucosamine N-acyltransferase activity"/>
    <property type="evidence" value="ECO:0007669"/>
    <property type="project" value="UniProtKB-EC"/>
</dbReference>
<keyword evidence="1 7" id="KW-0444">Lipid biosynthesis</keyword>
<dbReference type="CDD" id="cd03352">
    <property type="entry name" value="LbH_LpxD"/>
    <property type="match status" value="1"/>
</dbReference>
<evidence type="ECO:0000313" key="9">
    <source>
        <dbReference type="EMBL" id="SFC20893.1"/>
    </source>
</evidence>
<dbReference type="InterPro" id="IPR001451">
    <property type="entry name" value="Hexapep"/>
</dbReference>
<dbReference type="Pfam" id="PF04613">
    <property type="entry name" value="LpxD"/>
    <property type="match status" value="1"/>
</dbReference>
<sequence>MQHFTLAYLAEYLGAELVFSEHEEDSNNANVLEITRIATLESAQSGQISFLANKKYRKQLETTQASAVILTQADAKYYTGNKLVLADPYVAYAKLAQLMDTTPKSASGIHSSAVIHADAIVSESASIGANAVIEVGAIIGDDCQIGPGCFIGRNAKLGSNCKIWANATIYHEVVLGDNCIIHANAVIGSDGFGFANEQGKWIKIPQLGSVVLGSNVEIGASTTVDRGALGDTEIHSNVIIDNQCQIAHNVVIGQGTAMAACSVIAGSSKIGQYCQIAGLCGINGHIEVCDKVILTGMAMVISSITEPGVYSSGIPHSKNRDWRKQMTHLRHIGDMNKKIKELEKLSASLVKVE</sequence>
<dbReference type="Proteomes" id="UP000198862">
    <property type="component" value="Unassembled WGS sequence"/>
</dbReference>
<evidence type="ECO:0000256" key="1">
    <source>
        <dbReference type="ARBA" id="ARBA00022516"/>
    </source>
</evidence>
<accession>A0A1I1HHE2</accession>
<dbReference type="OrthoDB" id="9784739at2"/>
<evidence type="ECO:0000313" key="10">
    <source>
        <dbReference type="Proteomes" id="UP000198862"/>
    </source>
</evidence>
<dbReference type="EMBL" id="FOLO01000006">
    <property type="protein sequence ID" value="SFC20893.1"/>
    <property type="molecule type" value="Genomic_DNA"/>
</dbReference>
<evidence type="ECO:0000256" key="4">
    <source>
        <dbReference type="ARBA" id="ARBA00022737"/>
    </source>
</evidence>
<evidence type="ECO:0000256" key="5">
    <source>
        <dbReference type="ARBA" id="ARBA00023098"/>
    </source>
</evidence>
<gene>
    <name evidence="7" type="primary">lpxD</name>
    <name evidence="9" type="ORF">SAMN02745724_01126</name>
</gene>
<comment type="subunit">
    <text evidence="7">Homotrimer.</text>
</comment>
<comment type="pathway">
    <text evidence="7">Bacterial outer membrane biogenesis; LPS lipid A biosynthesis.</text>
</comment>
<evidence type="ECO:0000259" key="8">
    <source>
        <dbReference type="Pfam" id="PF04613"/>
    </source>
</evidence>
<dbReference type="PANTHER" id="PTHR43378">
    <property type="entry name" value="UDP-3-O-ACYLGLUCOSAMINE N-ACYLTRANSFERASE"/>
    <property type="match status" value="1"/>
</dbReference>
<dbReference type="GO" id="GO:0016020">
    <property type="term" value="C:membrane"/>
    <property type="evidence" value="ECO:0007669"/>
    <property type="project" value="GOC"/>
</dbReference>
<keyword evidence="3 7" id="KW-0808">Transferase</keyword>
<dbReference type="InterPro" id="IPR007691">
    <property type="entry name" value="LpxD"/>
</dbReference>
<dbReference type="Pfam" id="PF00132">
    <property type="entry name" value="Hexapep"/>
    <property type="match status" value="2"/>
</dbReference>
<protein>
    <recommendedName>
        <fullName evidence="7">UDP-3-O-acylglucosamine N-acyltransferase</fullName>
        <ecNumber evidence="7">2.3.1.191</ecNumber>
    </recommendedName>
</protein>
<proteinExistence type="inferred from homology"/>
<dbReference type="Gene3D" id="3.40.1390.10">
    <property type="entry name" value="MurE/MurF, N-terminal domain"/>
    <property type="match status" value="1"/>
</dbReference>
<dbReference type="GO" id="GO:0009245">
    <property type="term" value="P:lipid A biosynthetic process"/>
    <property type="evidence" value="ECO:0007669"/>
    <property type="project" value="UniProtKB-UniRule"/>
</dbReference>
<keyword evidence="5 7" id="KW-0443">Lipid metabolism</keyword>
<name>A0A1I1HHE2_9GAMM</name>